<accession>A0ABV1R8Q7</accession>
<name>A0ABV1R8Q7_9HYPH</name>
<dbReference type="InterPro" id="IPR042258">
    <property type="entry name" value="DGOK_N"/>
</dbReference>
<keyword evidence="2" id="KW-1185">Reference proteome</keyword>
<evidence type="ECO:0000313" key="1">
    <source>
        <dbReference type="EMBL" id="MER2291233.1"/>
    </source>
</evidence>
<protein>
    <submittedName>
        <fullName evidence="1">2-dehydro-3-deoxygalactonokinase</fullName>
    </submittedName>
</protein>
<proteinExistence type="predicted"/>
<dbReference type="InterPro" id="IPR042257">
    <property type="entry name" value="DGOK_C"/>
</dbReference>
<dbReference type="CDD" id="cd24012">
    <property type="entry name" value="ASKHA_NBD_KDGal-kinase"/>
    <property type="match status" value="1"/>
</dbReference>
<dbReference type="Gene3D" id="3.30.420.310">
    <property type="entry name" value="2-keto-3-deoxy-galactonokinase, C-terminal domain"/>
    <property type="match status" value="1"/>
</dbReference>
<dbReference type="RefSeq" id="WP_350380598.1">
    <property type="nucleotide sequence ID" value="NZ_JBELQD010000040.1"/>
</dbReference>
<evidence type="ECO:0000313" key="2">
    <source>
        <dbReference type="Proteomes" id="UP001432995"/>
    </source>
</evidence>
<dbReference type="InterPro" id="IPR007729">
    <property type="entry name" value="DGOK"/>
</dbReference>
<dbReference type="Proteomes" id="UP001432995">
    <property type="component" value="Unassembled WGS sequence"/>
</dbReference>
<gene>
    <name evidence="1" type="ORF">ABS770_23560</name>
</gene>
<comment type="caution">
    <text evidence="1">The sequence shown here is derived from an EMBL/GenBank/DDBJ whole genome shotgun (WGS) entry which is preliminary data.</text>
</comment>
<organism evidence="1 2">
    <name type="scientific">Methylobacterium brachiatum</name>
    <dbReference type="NCBI Taxonomy" id="269660"/>
    <lineage>
        <taxon>Bacteria</taxon>
        <taxon>Pseudomonadati</taxon>
        <taxon>Pseudomonadota</taxon>
        <taxon>Alphaproteobacteria</taxon>
        <taxon>Hyphomicrobiales</taxon>
        <taxon>Methylobacteriaceae</taxon>
        <taxon>Methylobacterium</taxon>
    </lineage>
</organism>
<dbReference type="Pfam" id="PF05035">
    <property type="entry name" value="DGOK"/>
    <property type="match status" value="1"/>
</dbReference>
<dbReference type="Gene3D" id="3.30.420.300">
    <property type="entry name" value="2-keto-3-deoxy-galactonokinase, substrate binding domain"/>
    <property type="match status" value="1"/>
</dbReference>
<sequence length="292" mass="30390">MVGRAAYIAVDWGTTNRRAYAMTAGGAVVDSLQDDRGVLALTQDDYPDAIAALRDRFGVHSVVMAGMVGSTRGWREAPYIDAPATLQDLAAACLEVAPDVRIIPGIALRSGPRPDVMRGEEVQVLGAISTGAAPSTALFCQPGTHNKWIETVDGAITDFTTVMTGELFALIRSHGILAGMLDGPVADSDAFRDGLRRGREARNLAAALFEVRAGVLLARLAPWDAAAYASGIMIGADVGTRSDLGQRPVYLLAGGALATLYGVAITEASGRAVAVPDGSTTAGIHAIWSSRA</sequence>
<reference evidence="1" key="1">
    <citation type="submission" date="2024-06" db="EMBL/GenBank/DDBJ databases">
        <authorList>
            <person name="Campbell A.G."/>
        </authorList>
    </citation>
    <scope>NUCLEOTIDE SEQUENCE</scope>
    <source>
        <strain evidence="1">EM17</strain>
    </source>
</reference>
<dbReference type="EMBL" id="JBELQD010000040">
    <property type="protein sequence ID" value="MER2291233.1"/>
    <property type="molecule type" value="Genomic_DNA"/>
</dbReference>